<dbReference type="GO" id="GO:0004497">
    <property type="term" value="F:monooxygenase activity"/>
    <property type="evidence" value="ECO:0007669"/>
    <property type="project" value="UniProtKB-KW"/>
</dbReference>
<proteinExistence type="predicted"/>
<evidence type="ECO:0000259" key="4">
    <source>
        <dbReference type="Pfam" id="PF01494"/>
    </source>
</evidence>
<dbReference type="Gene3D" id="3.30.9.10">
    <property type="entry name" value="D-Amino Acid Oxidase, subunit A, domain 2"/>
    <property type="match status" value="1"/>
</dbReference>
<organism evidence="5 6">
    <name type="scientific">Skermanella stibiiresistens SB22</name>
    <dbReference type="NCBI Taxonomy" id="1385369"/>
    <lineage>
        <taxon>Bacteria</taxon>
        <taxon>Pseudomonadati</taxon>
        <taxon>Pseudomonadota</taxon>
        <taxon>Alphaproteobacteria</taxon>
        <taxon>Rhodospirillales</taxon>
        <taxon>Azospirillaceae</taxon>
        <taxon>Skermanella</taxon>
    </lineage>
</organism>
<keyword evidence="2" id="KW-0503">Monooxygenase</keyword>
<evidence type="ECO:0000313" key="5">
    <source>
        <dbReference type="EMBL" id="EWY37107.1"/>
    </source>
</evidence>
<dbReference type="STRING" id="1385369.N825_21920"/>
<dbReference type="RefSeq" id="WP_051513442.1">
    <property type="nucleotide sequence ID" value="NZ_AVFL01000031.1"/>
</dbReference>
<dbReference type="PATRIC" id="fig|1385369.3.peg.5925"/>
<feature type="domain" description="FAD-binding" evidence="4">
    <location>
        <begin position="50"/>
        <end position="110"/>
    </location>
</feature>
<gene>
    <name evidence="5" type="ORF">N825_21920</name>
</gene>
<dbReference type="SUPFAM" id="SSF51905">
    <property type="entry name" value="FAD/NAD(P)-binding domain"/>
    <property type="match status" value="1"/>
</dbReference>
<keyword evidence="1" id="KW-0560">Oxidoreductase</keyword>
<evidence type="ECO:0000256" key="2">
    <source>
        <dbReference type="ARBA" id="ARBA00023033"/>
    </source>
</evidence>
<accession>W9GXE4</accession>
<keyword evidence="6" id="KW-1185">Reference proteome</keyword>
<dbReference type="PANTHER" id="PTHR13789">
    <property type="entry name" value="MONOOXYGENASE"/>
    <property type="match status" value="1"/>
</dbReference>
<dbReference type="InterPro" id="IPR050493">
    <property type="entry name" value="FAD-dep_Monooxygenase_BioMet"/>
</dbReference>
<dbReference type="AlphaFoldDB" id="W9GXE4"/>
<dbReference type="Gene3D" id="3.50.50.60">
    <property type="entry name" value="FAD/NAD(P)-binding domain"/>
    <property type="match status" value="1"/>
</dbReference>
<dbReference type="InterPro" id="IPR002938">
    <property type="entry name" value="FAD-bd"/>
</dbReference>
<name>W9GXE4_9PROT</name>
<feature type="compositionally biased region" description="Low complexity" evidence="3">
    <location>
        <begin position="121"/>
        <end position="132"/>
    </location>
</feature>
<feature type="compositionally biased region" description="Basic and acidic residues" evidence="3">
    <location>
        <begin position="102"/>
        <end position="113"/>
    </location>
</feature>
<feature type="region of interest" description="Disordered" evidence="3">
    <location>
        <begin position="102"/>
        <end position="132"/>
    </location>
</feature>
<dbReference type="InterPro" id="IPR036188">
    <property type="entry name" value="FAD/NAD-bd_sf"/>
</dbReference>
<dbReference type="Proteomes" id="UP000019486">
    <property type="component" value="Unassembled WGS sequence"/>
</dbReference>
<dbReference type="PRINTS" id="PR00420">
    <property type="entry name" value="RNGMNOXGNASE"/>
</dbReference>
<dbReference type="EMBL" id="AVFL01000031">
    <property type="protein sequence ID" value="EWY37107.1"/>
    <property type="molecule type" value="Genomic_DNA"/>
</dbReference>
<reference evidence="5 6" key="1">
    <citation type="submission" date="2013-08" db="EMBL/GenBank/DDBJ databases">
        <title>The genome sequence of Skermanella stibiiresistens.</title>
        <authorList>
            <person name="Zhu W."/>
            <person name="Wang G."/>
        </authorList>
    </citation>
    <scope>NUCLEOTIDE SEQUENCE [LARGE SCALE GENOMIC DNA]</scope>
    <source>
        <strain evidence="5 6">SB22</strain>
    </source>
</reference>
<sequence>MAMMAPLENVAANAVPVQPDIWIKRFPQLEPVLSGLGDRGRYDVYETTKLETWSKGRVAIVGDSAHAMPPTLAQGAGCAMMNALGLAVALDEHESVEEALKHWEERERPLTDHTRRRAAGRHTAAGQRHGLG</sequence>
<evidence type="ECO:0000313" key="6">
    <source>
        <dbReference type="Proteomes" id="UP000019486"/>
    </source>
</evidence>
<evidence type="ECO:0000256" key="1">
    <source>
        <dbReference type="ARBA" id="ARBA00023002"/>
    </source>
</evidence>
<protein>
    <recommendedName>
        <fullName evidence="4">FAD-binding domain-containing protein</fullName>
    </recommendedName>
</protein>
<dbReference type="Pfam" id="PF01494">
    <property type="entry name" value="FAD_binding_3"/>
    <property type="match status" value="1"/>
</dbReference>
<dbReference type="GO" id="GO:0071949">
    <property type="term" value="F:FAD binding"/>
    <property type="evidence" value="ECO:0007669"/>
    <property type="project" value="InterPro"/>
</dbReference>
<dbReference type="OrthoDB" id="4230779at2"/>
<comment type="caution">
    <text evidence="5">The sequence shown here is derived from an EMBL/GenBank/DDBJ whole genome shotgun (WGS) entry which is preliminary data.</text>
</comment>
<evidence type="ECO:0000256" key="3">
    <source>
        <dbReference type="SAM" id="MobiDB-lite"/>
    </source>
</evidence>
<dbReference type="PANTHER" id="PTHR13789:SF309">
    <property type="entry name" value="PUTATIVE (AFU_ORTHOLOGUE AFUA_6G14510)-RELATED"/>
    <property type="match status" value="1"/>
</dbReference>